<evidence type="ECO:0000256" key="2">
    <source>
        <dbReference type="SAM" id="MobiDB-lite"/>
    </source>
</evidence>
<keyword evidence="3" id="KW-0812">Transmembrane</keyword>
<evidence type="ECO:0000256" key="1">
    <source>
        <dbReference type="SAM" id="Coils"/>
    </source>
</evidence>
<proteinExistence type="predicted"/>
<name>A0AAD3CED1_9STRA</name>
<feature type="compositionally biased region" description="Basic and acidic residues" evidence="2">
    <location>
        <begin position="166"/>
        <end position="178"/>
    </location>
</feature>
<gene>
    <name evidence="4" type="ORF">CTEN210_01046</name>
</gene>
<reference evidence="4 5" key="1">
    <citation type="journal article" date="2021" name="Sci. Rep.">
        <title>The genome of the diatom Chaetoceros tenuissimus carries an ancient integrated fragment of an extant virus.</title>
        <authorList>
            <person name="Hongo Y."/>
            <person name="Kimura K."/>
            <person name="Takaki Y."/>
            <person name="Yoshida Y."/>
            <person name="Baba S."/>
            <person name="Kobayashi G."/>
            <person name="Nagasaki K."/>
            <person name="Hano T."/>
            <person name="Tomaru Y."/>
        </authorList>
    </citation>
    <scope>NUCLEOTIDE SEQUENCE [LARGE SCALE GENOMIC DNA]</scope>
    <source>
        <strain evidence="4 5">NIES-3715</strain>
    </source>
</reference>
<dbReference type="AlphaFoldDB" id="A0AAD3CED1"/>
<keyword evidence="5" id="KW-1185">Reference proteome</keyword>
<feature type="transmembrane region" description="Helical" evidence="3">
    <location>
        <begin position="481"/>
        <end position="507"/>
    </location>
</feature>
<evidence type="ECO:0000313" key="4">
    <source>
        <dbReference type="EMBL" id="GFH44572.1"/>
    </source>
</evidence>
<feature type="region of interest" description="Disordered" evidence="2">
    <location>
        <begin position="124"/>
        <end position="178"/>
    </location>
</feature>
<keyword evidence="3" id="KW-0472">Membrane</keyword>
<comment type="caution">
    <text evidence="4">The sequence shown here is derived from an EMBL/GenBank/DDBJ whole genome shotgun (WGS) entry which is preliminary data.</text>
</comment>
<evidence type="ECO:0000313" key="5">
    <source>
        <dbReference type="Proteomes" id="UP001054902"/>
    </source>
</evidence>
<organism evidence="4 5">
    <name type="scientific">Chaetoceros tenuissimus</name>
    <dbReference type="NCBI Taxonomy" id="426638"/>
    <lineage>
        <taxon>Eukaryota</taxon>
        <taxon>Sar</taxon>
        <taxon>Stramenopiles</taxon>
        <taxon>Ochrophyta</taxon>
        <taxon>Bacillariophyta</taxon>
        <taxon>Coscinodiscophyceae</taxon>
        <taxon>Chaetocerotophycidae</taxon>
        <taxon>Chaetocerotales</taxon>
        <taxon>Chaetocerotaceae</taxon>
        <taxon>Chaetoceros</taxon>
    </lineage>
</organism>
<feature type="region of interest" description="Disordered" evidence="2">
    <location>
        <begin position="1"/>
        <end position="35"/>
    </location>
</feature>
<accession>A0AAD3CED1</accession>
<feature type="compositionally biased region" description="Low complexity" evidence="2">
    <location>
        <begin position="1"/>
        <end position="16"/>
    </location>
</feature>
<sequence>MEGYYSTSYDTYDEYSAIGRDDEKNTSKSSSQGNNVIIDPTYAYNNQAYAYQVSPLVVVEDRNYVLTEQERINELRRQQYEEIDNMLALQQMEAMHREAKELEQQAELEKQSSRMRGREIDDLTSELESIAEPDTNTRALPRRSSSRTIQEKKRKSRRSNRPNVRIRPEQNKRNRTVEREISAPLIPKIPVQNELSKEQEEEDKKAKKYKKLLQIMNIYRKDRQPLLSYFPTEDEEDVDKSEETYNLADQKVLDKRDFRTRIFFSDFAINGNNAWIRTHHTDVGERPHIDYVREYYEASFDAENHTAAKATLAGIMDCIFNMDNREYYNFATIIASALSQDASYVAFEGTTNAKDQYRDMMSKRRFLLLTDIIFKTIYSKRFLDENSNIFRLVHANLKGNRNKTSIIYCIFSFLLQGVMGAFVCAQVFKLAQSGSQPPADPELRYGLYVLAALGSLFGLAVTLPDITNYRTIYKCYGRRIGIIYLMDMMCNIVIPLFLIGVGCYLVTLQADYINGVIFTTALLFIPEIDDQLPSLLGFDQTAIIENYLIGEAKIAYDRYMKLSDDEVNKIFTSGKSKNVDKIFNQMYENGEVDIESMQYHNQRKVTATHSFGIDCCDFFLTNSIMIGSDSHDFSQAFKVHYRKNGSHELDPSNFITEDCLLKQIDFRYVDSSKTHPSIGFLRLTKMNDEVIEIDFSKQGINFDRGDALHTLRGAFIVTNFVMTSNDIESLQLFGSNNGKNLLHGLQYYSLWDTSFGARRLLQKF</sequence>
<feature type="coiled-coil region" evidence="1">
    <location>
        <begin position="85"/>
        <end position="112"/>
    </location>
</feature>
<protein>
    <submittedName>
        <fullName evidence="4">Uncharacterized protein</fullName>
    </submittedName>
</protein>
<feature type="transmembrane region" description="Helical" evidence="3">
    <location>
        <begin position="406"/>
        <end position="428"/>
    </location>
</feature>
<feature type="transmembrane region" description="Helical" evidence="3">
    <location>
        <begin position="448"/>
        <end position="469"/>
    </location>
</feature>
<keyword evidence="1" id="KW-0175">Coiled coil</keyword>
<keyword evidence="3" id="KW-1133">Transmembrane helix</keyword>
<evidence type="ECO:0000256" key="3">
    <source>
        <dbReference type="SAM" id="Phobius"/>
    </source>
</evidence>
<dbReference type="EMBL" id="BLLK01000020">
    <property type="protein sequence ID" value="GFH44572.1"/>
    <property type="molecule type" value="Genomic_DNA"/>
</dbReference>
<dbReference type="Proteomes" id="UP001054902">
    <property type="component" value="Unassembled WGS sequence"/>
</dbReference>